<gene>
    <name evidence="10" type="ORF">IAB90_02715</name>
</gene>
<evidence type="ECO:0000313" key="10">
    <source>
        <dbReference type="EMBL" id="HIR39272.1"/>
    </source>
</evidence>
<dbReference type="PROSITE" id="PS50928">
    <property type="entry name" value="ABC_TM1"/>
    <property type="match status" value="1"/>
</dbReference>
<protein>
    <submittedName>
        <fullName evidence="10">ABC transporter permease</fullName>
    </submittedName>
</protein>
<comment type="similarity">
    <text evidence="2">Belongs to the binding-protein-dependent transport system permease family. CysTW subfamily.</text>
</comment>
<dbReference type="Pfam" id="PF00528">
    <property type="entry name" value="BPD_transp_1"/>
    <property type="match status" value="1"/>
</dbReference>
<feature type="transmembrane region" description="Helical" evidence="8">
    <location>
        <begin position="178"/>
        <end position="200"/>
    </location>
</feature>
<dbReference type="PANTHER" id="PTHR42929:SF1">
    <property type="entry name" value="INNER MEMBRANE ABC TRANSPORTER PERMEASE PROTEIN YDCU-RELATED"/>
    <property type="match status" value="1"/>
</dbReference>
<keyword evidence="7 8" id="KW-0472">Membrane</keyword>
<keyword evidence="6 8" id="KW-1133">Transmembrane helix</keyword>
<feature type="transmembrane region" description="Helical" evidence="8">
    <location>
        <begin position="212"/>
        <end position="230"/>
    </location>
</feature>
<feature type="transmembrane region" description="Helical" evidence="8">
    <location>
        <begin position="97"/>
        <end position="117"/>
    </location>
</feature>
<evidence type="ECO:0000256" key="8">
    <source>
        <dbReference type="RuleBase" id="RU363032"/>
    </source>
</evidence>
<dbReference type="PANTHER" id="PTHR42929">
    <property type="entry name" value="INNER MEMBRANE ABC TRANSPORTER PERMEASE PROTEIN YDCU-RELATED-RELATED"/>
    <property type="match status" value="1"/>
</dbReference>
<dbReference type="Gene3D" id="1.10.3720.10">
    <property type="entry name" value="MetI-like"/>
    <property type="match status" value="1"/>
</dbReference>
<evidence type="ECO:0000256" key="3">
    <source>
        <dbReference type="ARBA" id="ARBA00022448"/>
    </source>
</evidence>
<evidence type="ECO:0000256" key="5">
    <source>
        <dbReference type="ARBA" id="ARBA00022692"/>
    </source>
</evidence>
<evidence type="ECO:0000256" key="4">
    <source>
        <dbReference type="ARBA" id="ARBA00022475"/>
    </source>
</evidence>
<dbReference type="EMBL" id="DVHB01000049">
    <property type="protein sequence ID" value="HIR39272.1"/>
    <property type="molecule type" value="Genomic_DNA"/>
</dbReference>
<comment type="subcellular location">
    <subcellularLocation>
        <location evidence="1 8">Cell membrane</location>
        <topology evidence="1 8">Multi-pass membrane protein</topology>
    </subcellularLocation>
</comment>
<dbReference type="CDD" id="cd06261">
    <property type="entry name" value="TM_PBP2"/>
    <property type="match status" value="1"/>
</dbReference>
<name>A0A9D1DAK7_9FIRM</name>
<evidence type="ECO:0000259" key="9">
    <source>
        <dbReference type="PROSITE" id="PS50928"/>
    </source>
</evidence>
<feature type="transmembrane region" description="Helical" evidence="8">
    <location>
        <begin position="15"/>
        <end position="38"/>
    </location>
</feature>
<evidence type="ECO:0000313" key="11">
    <source>
        <dbReference type="Proteomes" id="UP000824179"/>
    </source>
</evidence>
<keyword evidence="5 8" id="KW-0812">Transmembrane</keyword>
<proteinExistence type="inferred from homology"/>
<reference evidence="10" key="2">
    <citation type="journal article" date="2021" name="PeerJ">
        <title>Extensive microbial diversity within the chicken gut microbiome revealed by metagenomics and culture.</title>
        <authorList>
            <person name="Gilroy R."/>
            <person name="Ravi A."/>
            <person name="Getino M."/>
            <person name="Pursley I."/>
            <person name="Horton D.L."/>
            <person name="Alikhan N.F."/>
            <person name="Baker D."/>
            <person name="Gharbi K."/>
            <person name="Hall N."/>
            <person name="Watson M."/>
            <person name="Adriaenssens E.M."/>
            <person name="Foster-Nyarko E."/>
            <person name="Jarju S."/>
            <person name="Secka A."/>
            <person name="Antonio M."/>
            <person name="Oren A."/>
            <person name="Chaudhuri R.R."/>
            <person name="La Ragione R."/>
            <person name="Hildebrand F."/>
            <person name="Pallen M.J."/>
        </authorList>
    </citation>
    <scope>NUCLEOTIDE SEQUENCE</scope>
    <source>
        <strain evidence="10">ChiW25-3613</strain>
    </source>
</reference>
<evidence type="ECO:0000256" key="2">
    <source>
        <dbReference type="ARBA" id="ARBA00007069"/>
    </source>
</evidence>
<feature type="domain" description="ABC transmembrane type-1" evidence="9">
    <location>
        <begin position="63"/>
        <end position="253"/>
    </location>
</feature>
<keyword evidence="3 8" id="KW-0813">Transport</keyword>
<dbReference type="InterPro" id="IPR035906">
    <property type="entry name" value="MetI-like_sf"/>
</dbReference>
<dbReference type="Proteomes" id="UP000824179">
    <property type="component" value="Unassembled WGS sequence"/>
</dbReference>
<feature type="transmembrane region" description="Helical" evidence="8">
    <location>
        <begin position="63"/>
        <end position="85"/>
    </location>
</feature>
<dbReference type="AlphaFoldDB" id="A0A9D1DAK7"/>
<feature type="transmembrane region" description="Helical" evidence="8">
    <location>
        <begin position="129"/>
        <end position="157"/>
    </location>
</feature>
<feature type="transmembrane region" description="Helical" evidence="8">
    <location>
        <begin position="237"/>
        <end position="256"/>
    </location>
</feature>
<accession>A0A9D1DAK7</accession>
<dbReference type="SUPFAM" id="SSF161098">
    <property type="entry name" value="MetI-like"/>
    <property type="match status" value="1"/>
</dbReference>
<comment type="caution">
    <text evidence="10">The sequence shown here is derived from an EMBL/GenBank/DDBJ whole genome shotgun (WGS) entry which is preliminary data.</text>
</comment>
<evidence type="ECO:0000256" key="7">
    <source>
        <dbReference type="ARBA" id="ARBA00023136"/>
    </source>
</evidence>
<dbReference type="InterPro" id="IPR000515">
    <property type="entry name" value="MetI-like"/>
</dbReference>
<evidence type="ECO:0000256" key="6">
    <source>
        <dbReference type="ARBA" id="ARBA00022989"/>
    </source>
</evidence>
<dbReference type="GO" id="GO:0055085">
    <property type="term" value="P:transmembrane transport"/>
    <property type="evidence" value="ECO:0007669"/>
    <property type="project" value="InterPro"/>
</dbReference>
<keyword evidence="4" id="KW-1003">Cell membrane</keyword>
<organism evidence="10 11">
    <name type="scientific">Candidatus Coproplasma stercoripullorum</name>
    <dbReference type="NCBI Taxonomy" id="2840751"/>
    <lineage>
        <taxon>Bacteria</taxon>
        <taxon>Bacillati</taxon>
        <taxon>Bacillota</taxon>
        <taxon>Clostridia</taxon>
        <taxon>Eubacteriales</taxon>
        <taxon>Candidatus Coproplasma</taxon>
    </lineage>
</organism>
<sequence length="268" mass="30077">MTKALSLRFNRKQLCIPYAAFLILFVICPLLVIIYYAFTNSTGEFTFDNLIQFFTNDNTLGTLLYSIAIAAVTTLICLVIAYPVAYILARSKFKKKYVLLMLFVLPMWINFTLRITALKEILTAIETNIAMYPFLNTVIGMTYDFLPFMILPLYTSLSKLDKSLTEAAEDLGANSFTVFMRVILPLSVPGIISGVTMVLLPSMTNYVVLDMLYNSTYIMGSLIGSYFATYDWNNGSMISLILLIIIFIITLATNRFNDSGDAAGRTIL</sequence>
<evidence type="ECO:0000256" key="1">
    <source>
        <dbReference type="ARBA" id="ARBA00004651"/>
    </source>
</evidence>
<reference evidence="10" key="1">
    <citation type="submission" date="2020-10" db="EMBL/GenBank/DDBJ databases">
        <authorList>
            <person name="Gilroy R."/>
        </authorList>
    </citation>
    <scope>NUCLEOTIDE SEQUENCE</scope>
    <source>
        <strain evidence="10">ChiW25-3613</strain>
    </source>
</reference>
<dbReference type="GO" id="GO:0005886">
    <property type="term" value="C:plasma membrane"/>
    <property type="evidence" value="ECO:0007669"/>
    <property type="project" value="UniProtKB-SubCell"/>
</dbReference>